<accession>A0A2C0F0M0</accession>
<comment type="caution">
    <text evidence="1">The sequence shown here is derived from an EMBL/GenBank/DDBJ whole genome shotgun (WGS) entry which is preliminary data.</text>
</comment>
<sequence>MAKTIIEEFDSMAFTNVGIQFIEGGVQQPGTKFGCVGTIEGETELLEKVKKCEGIEVKKMVKPAKMIMTLSGHLRVDVLRKVFGIKTDGLKAGVWSYGTTSKGQAFVLTADVVDEFEDLKKFVAFSNCASTTGFKFKVENGSDEVAETELEFTALKDSNGEFYYEALVDELDDVQVKEKWHTQFTPELVKL</sequence>
<protein>
    <submittedName>
        <fullName evidence="1">Phage tail protein</fullName>
    </submittedName>
</protein>
<dbReference type="AlphaFoldDB" id="A0A2C0F0M0"/>
<evidence type="ECO:0000313" key="2">
    <source>
        <dbReference type="Proteomes" id="UP000221438"/>
    </source>
</evidence>
<organism evidence="1 2">
    <name type="scientific">Bacillus cereus</name>
    <dbReference type="NCBI Taxonomy" id="1396"/>
    <lineage>
        <taxon>Bacteria</taxon>
        <taxon>Bacillati</taxon>
        <taxon>Bacillota</taxon>
        <taxon>Bacilli</taxon>
        <taxon>Bacillales</taxon>
        <taxon>Bacillaceae</taxon>
        <taxon>Bacillus</taxon>
        <taxon>Bacillus cereus group</taxon>
    </lineage>
</organism>
<name>A0A2C0F0M0_BACCE</name>
<proteinExistence type="predicted"/>
<dbReference type="RefSeq" id="WP_098774667.1">
    <property type="nucleotide sequence ID" value="NZ_NUJQ01000002.1"/>
</dbReference>
<gene>
    <name evidence="1" type="ORF">COA08_01480</name>
</gene>
<dbReference type="Proteomes" id="UP000221438">
    <property type="component" value="Unassembled WGS sequence"/>
</dbReference>
<dbReference type="EMBL" id="NUJQ01000002">
    <property type="protein sequence ID" value="PGQ11996.1"/>
    <property type="molecule type" value="Genomic_DNA"/>
</dbReference>
<evidence type="ECO:0000313" key="1">
    <source>
        <dbReference type="EMBL" id="PGQ11996.1"/>
    </source>
</evidence>
<reference evidence="1 2" key="1">
    <citation type="submission" date="2017-09" db="EMBL/GenBank/DDBJ databases">
        <title>Large-scale bioinformatics analysis of Bacillus genomes uncovers conserved roles of natural products in bacterial physiology.</title>
        <authorList>
            <consortium name="Agbiome Team Llc"/>
            <person name="Bleich R.M."/>
            <person name="Grubbs K.J."/>
            <person name="Santa Maria K.C."/>
            <person name="Allen S.E."/>
            <person name="Farag S."/>
            <person name="Shank E.A."/>
            <person name="Bowers A."/>
        </authorList>
    </citation>
    <scope>NUCLEOTIDE SEQUENCE [LARGE SCALE GENOMIC DNA]</scope>
    <source>
        <strain evidence="1 2">AFS046104</strain>
    </source>
</reference>